<reference evidence="1 2" key="1">
    <citation type="submission" date="2019-12" db="EMBL/GenBank/DDBJ databases">
        <title>Genomic-based taxomic classification of the family Erythrobacteraceae.</title>
        <authorList>
            <person name="Xu L."/>
        </authorList>
    </citation>
    <scope>NUCLEOTIDE SEQUENCE [LARGE SCALE GENOMIC DNA]</scope>
    <source>
        <strain evidence="1 2">LMG 29518</strain>
    </source>
</reference>
<dbReference type="RefSeq" id="WP_160736694.1">
    <property type="nucleotide sequence ID" value="NZ_WTYT01000004.1"/>
</dbReference>
<comment type="caution">
    <text evidence="1">The sequence shown here is derived from an EMBL/GenBank/DDBJ whole genome shotgun (WGS) entry which is preliminary data.</text>
</comment>
<evidence type="ECO:0008006" key="3">
    <source>
        <dbReference type="Google" id="ProtNLM"/>
    </source>
</evidence>
<keyword evidence="2" id="KW-1185">Reference proteome</keyword>
<proteinExistence type="predicted"/>
<dbReference type="Proteomes" id="UP000438476">
    <property type="component" value="Unassembled WGS sequence"/>
</dbReference>
<evidence type="ECO:0000313" key="2">
    <source>
        <dbReference type="Proteomes" id="UP000438476"/>
    </source>
</evidence>
<dbReference type="EMBL" id="WTYT01000004">
    <property type="protein sequence ID" value="MXO66269.1"/>
    <property type="molecule type" value="Genomic_DNA"/>
</dbReference>
<sequence>MNLKCLSGLALCLSLAACGSNEKEIPEEPSATAKVDAIEYFQHLSTKLVPCDQAGKNLGSAAQDGDVAFFNAATAMARICLSTHKDIKEIPIPASVGNTVHKQFEDAAEVCSNAYLAKWASADAMVDALNEPDKISHKAEMQNAANDAAQGIAACEAALVLAAMNAGATAEELGLTQPTDKSEG</sequence>
<gene>
    <name evidence="1" type="ORF">GRI91_10920</name>
</gene>
<dbReference type="AlphaFoldDB" id="A0A6I4T711"/>
<evidence type="ECO:0000313" key="1">
    <source>
        <dbReference type="EMBL" id="MXO66269.1"/>
    </source>
</evidence>
<protein>
    <recommendedName>
        <fullName evidence="3">Lipoprotein</fullName>
    </recommendedName>
</protein>
<accession>A0A6I4T711</accession>
<dbReference type="OrthoDB" id="1522627at2"/>
<dbReference type="PROSITE" id="PS51257">
    <property type="entry name" value="PROKAR_LIPOPROTEIN"/>
    <property type="match status" value="1"/>
</dbReference>
<name>A0A6I4T711_9SPHN</name>
<organism evidence="1 2">
    <name type="scientific">Altericroceibacterium endophyticum</name>
    <dbReference type="NCBI Taxonomy" id="1808508"/>
    <lineage>
        <taxon>Bacteria</taxon>
        <taxon>Pseudomonadati</taxon>
        <taxon>Pseudomonadota</taxon>
        <taxon>Alphaproteobacteria</taxon>
        <taxon>Sphingomonadales</taxon>
        <taxon>Erythrobacteraceae</taxon>
        <taxon>Altericroceibacterium</taxon>
    </lineage>
</organism>